<dbReference type="OrthoDB" id="3278283at2"/>
<dbReference type="RefSeq" id="WP_034247707.1">
    <property type="nucleotide sequence ID" value="NZ_BJYK01000009.1"/>
</dbReference>
<sequence length="459" mass="48390">MAGLATFGLVAEARRRRGRRAHDSLTWLLAGIGAPVLGDATWFVRVDLLGLPAHWLQALPASLAYLALLVAALRLLLAPRPRPSGAVLDSAVIAVSCAVVLWQLVLGPVTERLGMEAGAQRVATLVLLVQAATLGAAVTMHHTSADRPAPLLLFSLATITFTAASLGRAVATAPHSAVEAWWPGPLLIVAYTLVACALLHPSAPGLPDREVRTSGHITSATVIATGSALAVGPSLGIAHEVAAGDFDNVLSAASTLLLVPVVLTRIWLLSRSRDEAEAKLAWMARYDELTGLANRRELGERLTQSVARVQAGEVPAVVVTFCDLNGFKEINDVHGHHVGDEVLTVVARRLTASVRQEDLVARFGGDEFVIVAEGDPAVLASETVRRITEVVVEPVQVGGVTVRVGIATGTAIGTPGTGLDAERLLSAADSAMYRQKRARHGVLRTSQLPRHDTDRRQAG</sequence>
<protein>
    <recommendedName>
        <fullName evidence="3">GGDEF domain-containing protein</fullName>
    </recommendedName>
</protein>
<dbReference type="CDD" id="cd01949">
    <property type="entry name" value="GGDEF"/>
    <property type="match status" value="1"/>
</dbReference>
<dbReference type="Pfam" id="PF00990">
    <property type="entry name" value="GGDEF"/>
    <property type="match status" value="1"/>
</dbReference>
<dbReference type="SUPFAM" id="SSF55073">
    <property type="entry name" value="Nucleotide cyclase"/>
    <property type="match status" value="1"/>
</dbReference>
<organism evidence="4 5">
    <name type="scientific">Actinotalea fermentans</name>
    <dbReference type="NCBI Taxonomy" id="43671"/>
    <lineage>
        <taxon>Bacteria</taxon>
        <taxon>Bacillati</taxon>
        <taxon>Actinomycetota</taxon>
        <taxon>Actinomycetes</taxon>
        <taxon>Micrococcales</taxon>
        <taxon>Cellulomonadaceae</taxon>
        <taxon>Actinotalea</taxon>
    </lineage>
</organism>
<feature type="transmembrane region" description="Helical" evidence="2">
    <location>
        <begin position="24"/>
        <end position="43"/>
    </location>
</feature>
<dbReference type="InterPro" id="IPR029787">
    <property type="entry name" value="Nucleotide_cyclase"/>
</dbReference>
<feature type="domain" description="GGDEF" evidence="3">
    <location>
        <begin position="315"/>
        <end position="447"/>
    </location>
</feature>
<feature type="transmembrane region" description="Helical" evidence="2">
    <location>
        <begin position="249"/>
        <end position="269"/>
    </location>
</feature>
<name>A0A511Z000_9CELL</name>
<keyword evidence="5" id="KW-1185">Reference proteome</keyword>
<feature type="region of interest" description="Disordered" evidence="1">
    <location>
        <begin position="436"/>
        <end position="459"/>
    </location>
</feature>
<accession>A0A511Z000</accession>
<dbReference type="SMART" id="SM00267">
    <property type="entry name" value="GGDEF"/>
    <property type="match status" value="1"/>
</dbReference>
<dbReference type="NCBIfam" id="TIGR00254">
    <property type="entry name" value="GGDEF"/>
    <property type="match status" value="1"/>
</dbReference>
<feature type="transmembrane region" description="Helical" evidence="2">
    <location>
        <begin position="215"/>
        <end position="237"/>
    </location>
</feature>
<dbReference type="InterPro" id="IPR052163">
    <property type="entry name" value="DGC-Regulatory_Protein"/>
</dbReference>
<evidence type="ECO:0000313" key="4">
    <source>
        <dbReference type="EMBL" id="GEN80762.1"/>
    </source>
</evidence>
<reference evidence="4 5" key="1">
    <citation type="submission" date="2019-07" db="EMBL/GenBank/DDBJ databases">
        <title>Whole genome shotgun sequence of Actinotalea fermentans NBRC 105374.</title>
        <authorList>
            <person name="Hosoyama A."/>
            <person name="Uohara A."/>
            <person name="Ohji S."/>
            <person name="Ichikawa N."/>
        </authorList>
    </citation>
    <scope>NUCLEOTIDE SEQUENCE [LARGE SCALE GENOMIC DNA]</scope>
    <source>
        <strain evidence="4 5">NBRC 105374</strain>
    </source>
</reference>
<evidence type="ECO:0000256" key="1">
    <source>
        <dbReference type="SAM" id="MobiDB-lite"/>
    </source>
</evidence>
<dbReference type="PANTHER" id="PTHR46663">
    <property type="entry name" value="DIGUANYLATE CYCLASE DGCT-RELATED"/>
    <property type="match status" value="1"/>
</dbReference>
<dbReference type="PROSITE" id="PS50887">
    <property type="entry name" value="GGDEF"/>
    <property type="match status" value="1"/>
</dbReference>
<feature type="transmembrane region" description="Helical" evidence="2">
    <location>
        <begin position="55"/>
        <end position="77"/>
    </location>
</feature>
<keyword evidence="2" id="KW-0812">Transmembrane</keyword>
<dbReference type="AlphaFoldDB" id="A0A511Z000"/>
<evidence type="ECO:0000313" key="5">
    <source>
        <dbReference type="Proteomes" id="UP000321484"/>
    </source>
</evidence>
<feature type="transmembrane region" description="Helical" evidence="2">
    <location>
        <begin position="86"/>
        <end position="106"/>
    </location>
</feature>
<dbReference type="PANTHER" id="PTHR46663:SF2">
    <property type="entry name" value="GGDEF DOMAIN-CONTAINING PROTEIN"/>
    <property type="match status" value="1"/>
</dbReference>
<keyword evidence="2" id="KW-0472">Membrane</keyword>
<feature type="transmembrane region" description="Helical" evidence="2">
    <location>
        <begin position="118"/>
        <end position="139"/>
    </location>
</feature>
<dbReference type="Proteomes" id="UP000321484">
    <property type="component" value="Unassembled WGS sequence"/>
</dbReference>
<evidence type="ECO:0000259" key="3">
    <source>
        <dbReference type="PROSITE" id="PS50887"/>
    </source>
</evidence>
<gene>
    <name evidence="4" type="ORF">AFE02nite_24960</name>
</gene>
<feature type="transmembrane region" description="Helical" evidence="2">
    <location>
        <begin position="151"/>
        <end position="170"/>
    </location>
</feature>
<dbReference type="InterPro" id="IPR000160">
    <property type="entry name" value="GGDEF_dom"/>
</dbReference>
<proteinExistence type="predicted"/>
<comment type="caution">
    <text evidence="4">The sequence shown here is derived from an EMBL/GenBank/DDBJ whole genome shotgun (WGS) entry which is preliminary data.</text>
</comment>
<feature type="compositionally biased region" description="Basic and acidic residues" evidence="1">
    <location>
        <begin position="449"/>
        <end position="459"/>
    </location>
</feature>
<keyword evidence="2" id="KW-1133">Transmembrane helix</keyword>
<dbReference type="EMBL" id="BJYK01000009">
    <property type="protein sequence ID" value="GEN80762.1"/>
    <property type="molecule type" value="Genomic_DNA"/>
</dbReference>
<evidence type="ECO:0000256" key="2">
    <source>
        <dbReference type="SAM" id="Phobius"/>
    </source>
</evidence>
<dbReference type="Gene3D" id="3.30.70.270">
    <property type="match status" value="1"/>
</dbReference>
<feature type="transmembrane region" description="Helical" evidence="2">
    <location>
        <begin position="182"/>
        <end position="203"/>
    </location>
</feature>
<dbReference type="InterPro" id="IPR043128">
    <property type="entry name" value="Rev_trsase/Diguanyl_cyclase"/>
</dbReference>